<comment type="similarity">
    <text evidence="1">Belongs to the enoyl-CoA hydratase/isomerase family.</text>
</comment>
<gene>
    <name evidence="4" type="ORF">ACFQS9_02025</name>
</gene>
<dbReference type="InterPro" id="IPR003965">
    <property type="entry name" value="Fatty_acid_synthase"/>
</dbReference>
<accession>A0ABW2RT94</accession>
<dbReference type="RefSeq" id="WP_378401042.1">
    <property type="nucleotide sequence ID" value="NZ_JBHTCS010000002.1"/>
</dbReference>
<dbReference type="InterPro" id="IPR002539">
    <property type="entry name" value="MaoC-like_dom"/>
</dbReference>
<evidence type="ECO:0000313" key="4">
    <source>
        <dbReference type="EMBL" id="MFC7446658.1"/>
    </source>
</evidence>
<dbReference type="Gene3D" id="3.10.129.10">
    <property type="entry name" value="Hotdog Thioesterase"/>
    <property type="match status" value="1"/>
</dbReference>
<evidence type="ECO:0000256" key="2">
    <source>
        <dbReference type="SAM" id="MobiDB-lite"/>
    </source>
</evidence>
<feature type="compositionally biased region" description="Basic and acidic residues" evidence="2">
    <location>
        <begin position="164"/>
        <end position="178"/>
    </location>
</feature>
<proteinExistence type="inferred from homology"/>
<comment type="caution">
    <text evidence="4">The sequence shown here is derived from an EMBL/GenBank/DDBJ whole genome shotgun (WGS) entry which is preliminary data.</text>
</comment>
<name>A0ABW2RT94_9NOCA</name>
<dbReference type="SUPFAM" id="SSF54637">
    <property type="entry name" value="Thioesterase/thiol ester dehydrase-isomerase"/>
    <property type="match status" value="2"/>
</dbReference>
<protein>
    <submittedName>
        <fullName evidence="4">MaoC/PaaZ C-terminal domain-containing protein</fullName>
    </submittedName>
</protein>
<organism evidence="4 5">
    <name type="scientific">Rhodococcus daqingensis</name>
    <dbReference type="NCBI Taxonomy" id="2479363"/>
    <lineage>
        <taxon>Bacteria</taxon>
        <taxon>Bacillati</taxon>
        <taxon>Actinomycetota</taxon>
        <taxon>Actinomycetes</taxon>
        <taxon>Mycobacteriales</taxon>
        <taxon>Nocardiaceae</taxon>
        <taxon>Rhodococcus</taxon>
    </lineage>
</organism>
<dbReference type="Pfam" id="PF01575">
    <property type="entry name" value="MaoC_dehydratas"/>
    <property type="match status" value="1"/>
</dbReference>
<feature type="domain" description="MaoC-like" evidence="3">
    <location>
        <begin position="185"/>
        <end position="266"/>
    </location>
</feature>
<reference evidence="5" key="1">
    <citation type="journal article" date="2019" name="Int. J. Syst. Evol. Microbiol.">
        <title>The Global Catalogue of Microorganisms (GCM) 10K type strain sequencing project: providing services to taxonomists for standard genome sequencing and annotation.</title>
        <authorList>
            <consortium name="The Broad Institute Genomics Platform"/>
            <consortium name="The Broad Institute Genome Sequencing Center for Infectious Disease"/>
            <person name="Wu L."/>
            <person name="Ma J."/>
        </authorList>
    </citation>
    <scope>NUCLEOTIDE SEQUENCE [LARGE SCALE GENOMIC DNA]</scope>
    <source>
        <strain evidence="5">ICMP 19430</strain>
    </source>
</reference>
<keyword evidence="5" id="KW-1185">Reference proteome</keyword>
<dbReference type="PANTHER" id="PTHR43841:SF1">
    <property type="entry name" value="3-HYDROXYACYL-THIOESTER DEHYDRATASE X"/>
    <property type="match status" value="1"/>
</dbReference>
<feature type="region of interest" description="Disordered" evidence="2">
    <location>
        <begin position="164"/>
        <end position="184"/>
    </location>
</feature>
<dbReference type="EMBL" id="JBHTCS010000002">
    <property type="protein sequence ID" value="MFC7446658.1"/>
    <property type="molecule type" value="Genomic_DNA"/>
</dbReference>
<dbReference type="PANTHER" id="PTHR43841">
    <property type="entry name" value="3-HYDROXYACYL-THIOESTER DEHYDRATASE HTDX-RELATED"/>
    <property type="match status" value="1"/>
</dbReference>
<dbReference type="InterPro" id="IPR029069">
    <property type="entry name" value="HotDog_dom_sf"/>
</dbReference>
<evidence type="ECO:0000259" key="3">
    <source>
        <dbReference type="Pfam" id="PF01575"/>
    </source>
</evidence>
<dbReference type="Proteomes" id="UP001596484">
    <property type="component" value="Unassembled WGS sequence"/>
</dbReference>
<evidence type="ECO:0000313" key="5">
    <source>
        <dbReference type="Proteomes" id="UP001596484"/>
    </source>
</evidence>
<evidence type="ECO:0000256" key="1">
    <source>
        <dbReference type="ARBA" id="ARBA00005254"/>
    </source>
</evidence>
<sequence>MSTRNGGLVQLTEQPKALEIYARAALGALPVVGKSGIGRSLPKQTLALEGLRVDPDNLAAYARVCGLRFGDTLPITYPFTLVFPTVMKLMVSAEFPFPAIGSVHTDNVIEQLRPISVSEPLDLKVRAENLRRHPKGTQVDLVSEVSVGRELVWRQVSSFLKMHPTGEPKEPKQVHADEVPPPPMRTLRVDQSTISRYAAVSGDRNPIHVSSLGAKAFGFPRTIAHGMWSAAAVLGAVEGRIPDKVTYSIKFGKPIVLPATVNLYADQVPGPAEGAESTGTGWDLALRHPKKGYPHLTATLR</sequence>
<dbReference type="PRINTS" id="PR01483">
    <property type="entry name" value="FASYNTHASE"/>
</dbReference>